<accession>A0ABR4QNL2</accession>
<comment type="caution">
    <text evidence="1">The sequence shown here is derived from an EMBL/GenBank/DDBJ whole genome shotgun (WGS) entry which is preliminary data.</text>
</comment>
<dbReference type="EMBL" id="JAKROA010000001">
    <property type="protein sequence ID" value="KAL5111246.1"/>
    <property type="molecule type" value="Genomic_DNA"/>
</dbReference>
<protein>
    <recommendedName>
        <fullName evidence="3">Gelsolin-like domain-containing protein</fullName>
    </recommendedName>
</protein>
<evidence type="ECO:0000313" key="2">
    <source>
        <dbReference type="Proteomes" id="UP001651158"/>
    </source>
</evidence>
<keyword evidence="2" id="KW-1185">Reference proteome</keyword>
<dbReference type="Proteomes" id="UP001651158">
    <property type="component" value="Unassembled WGS sequence"/>
</dbReference>
<gene>
    <name evidence="1" type="ORF">TcWFU_000791</name>
</gene>
<evidence type="ECO:0008006" key="3">
    <source>
        <dbReference type="Google" id="ProtNLM"/>
    </source>
</evidence>
<name>A0ABR4QNL2_9CEST</name>
<evidence type="ECO:0000313" key="1">
    <source>
        <dbReference type="EMBL" id="KAL5111246.1"/>
    </source>
</evidence>
<sequence>MVECASKTDLFRDNQVFHIRFHDLKICSTGTVLHLKALIMILDHSYFFWVGDSTNQFSAFRAATDQYMPLLSIVRTHYRHRPEALQGQPWPIVCRNA</sequence>
<organism evidence="1 2">
    <name type="scientific">Taenia crassiceps</name>
    <dbReference type="NCBI Taxonomy" id="6207"/>
    <lineage>
        <taxon>Eukaryota</taxon>
        <taxon>Metazoa</taxon>
        <taxon>Spiralia</taxon>
        <taxon>Lophotrochozoa</taxon>
        <taxon>Platyhelminthes</taxon>
        <taxon>Cestoda</taxon>
        <taxon>Eucestoda</taxon>
        <taxon>Cyclophyllidea</taxon>
        <taxon>Taeniidae</taxon>
        <taxon>Taenia</taxon>
    </lineage>
</organism>
<proteinExistence type="predicted"/>
<reference evidence="1 2" key="1">
    <citation type="journal article" date="2022" name="Front. Cell. Infect. Microbiol.">
        <title>The Genomes of Two Strains of Taenia crassiceps the Animal Model for the Study of Human Cysticercosis.</title>
        <authorList>
            <person name="Bobes R.J."/>
            <person name="Estrada K."/>
            <person name="Rios-Valencia D.G."/>
            <person name="Calderon-Gallegos A."/>
            <person name="de la Torre P."/>
            <person name="Carrero J.C."/>
            <person name="Sanchez-Flores A."/>
            <person name="Laclette J.P."/>
        </authorList>
    </citation>
    <scope>NUCLEOTIDE SEQUENCE [LARGE SCALE GENOMIC DNA]</scope>
    <source>
        <strain evidence="1">WFUcys</strain>
    </source>
</reference>